<dbReference type="Proteomes" id="UP001190465">
    <property type="component" value="Chromosome"/>
</dbReference>
<dbReference type="EMBL" id="OY726397">
    <property type="protein sequence ID" value="CAJ1508445.1"/>
    <property type="molecule type" value="Genomic_DNA"/>
</dbReference>
<dbReference type="RefSeq" id="WP_308479197.1">
    <property type="nucleotide sequence ID" value="NZ_OY726397.1"/>
</dbReference>
<reference evidence="1 2" key="1">
    <citation type="submission" date="2023-08" db="EMBL/GenBank/DDBJ databases">
        <authorList>
            <person name="Folkvardsen B D."/>
            <person name="Norman A."/>
        </authorList>
    </citation>
    <scope>NUCLEOTIDE SEQUENCE [LARGE SCALE GENOMIC DNA]</scope>
    <source>
        <strain evidence="1 2">Mu0053</strain>
    </source>
</reference>
<proteinExistence type="predicted"/>
<sequence>MAALVAVGAWGLIGCGSDAAPESDPTASVTSTAMAPTTSGSALHYSSFGTEADIDCGDGRPLNIAGSNNTLSVTGSCASVSVTGADNRVHLEKVTDSLAVGGLNNTVVYDDGEPDVVNSGTGNNIRRA</sequence>
<evidence type="ECO:0000313" key="1">
    <source>
        <dbReference type="EMBL" id="CAJ1508445.1"/>
    </source>
</evidence>
<dbReference type="InterPro" id="IPR021417">
    <property type="entry name" value="DUF3060"/>
</dbReference>
<name>A0ABM9M1C8_9MYCO</name>
<keyword evidence="2" id="KW-1185">Reference proteome</keyword>
<accession>A0ABM9M1C8</accession>
<organism evidence="1 2">
    <name type="scientific">[Mycobacterium] burgundiense</name>
    <dbReference type="NCBI Taxonomy" id="3064286"/>
    <lineage>
        <taxon>Bacteria</taxon>
        <taxon>Bacillati</taxon>
        <taxon>Actinomycetota</taxon>
        <taxon>Actinomycetes</taxon>
        <taxon>Mycobacteriales</taxon>
        <taxon>Mycobacteriaceae</taxon>
        <taxon>Mycolicibacterium</taxon>
    </lineage>
</organism>
<evidence type="ECO:0000313" key="2">
    <source>
        <dbReference type="Proteomes" id="UP001190465"/>
    </source>
</evidence>
<dbReference type="Pfam" id="PF11259">
    <property type="entry name" value="DUF3060"/>
    <property type="match status" value="1"/>
</dbReference>
<gene>
    <name evidence="1" type="ORF">MU0053_003849</name>
</gene>
<protein>
    <submittedName>
        <fullName evidence="1">DUF3060 domain-containing protein</fullName>
    </submittedName>
</protein>